<dbReference type="EMBL" id="JAIWYP010000007">
    <property type="protein sequence ID" value="KAH3797861.1"/>
    <property type="molecule type" value="Genomic_DNA"/>
</dbReference>
<protein>
    <submittedName>
        <fullName evidence="1">Uncharacterized protein</fullName>
    </submittedName>
</protein>
<evidence type="ECO:0000313" key="2">
    <source>
        <dbReference type="Proteomes" id="UP000828390"/>
    </source>
</evidence>
<comment type="caution">
    <text evidence="1">The sequence shown here is derived from an EMBL/GenBank/DDBJ whole genome shotgun (WGS) entry which is preliminary data.</text>
</comment>
<organism evidence="1 2">
    <name type="scientific">Dreissena polymorpha</name>
    <name type="common">Zebra mussel</name>
    <name type="synonym">Mytilus polymorpha</name>
    <dbReference type="NCBI Taxonomy" id="45954"/>
    <lineage>
        <taxon>Eukaryota</taxon>
        <taxon>Metazoa</taxon>
        <taxon>Spiralia</taxon>
        <taxon>Lophotrochozoa</taxon>
        <taxon>Mollusca</taxon>
        <taxon>Bivalvia</taxon>
        <taxon>Autobranchia</taxon>
        <taxon>Heteroconchia</taxon>
        <taxon>Euheterodonta</taxon>
        <taxon>Imparidentia</taxon>
        <taxon>Neoheterodontei</taxon>
        <taxon>Myida</taxon>
        <taxon>Dreissenoidea</taxon>
        <taxon>Dreissenidae</taxon>
        <taxon>Dreissena</taxon>
    </lineage>
</organism>
<evidence type="ECO:0000313" key="1">
    <source>
        <dbReference type="EMBL" id="KAH3797861.1"/>
    </source>
</evidence>
<keyword evidence="2" id="KW-1185">Reference proteome</keyword>
<reference evidence="1" key="2">
    <citation type="submission" date="2020-11" db="EMBL/GenBank/DDBJ databases">
        <authorList>
            <person name="McCartney M.A."/>
            <person name="Auch B."/>
            <person name="Kono T."/>
            <person name="Mallez S."/>
            <person name="Becker A."/>
            <person name="Gohl D.M."/>
            <person name="Silverstein K.A.T."/>
            <person name="Koren S."/>
            <person name="Bechman K.B."/>
            <person name="Herman A."/>
            <person name="Abrahante J.E."/>
            <person name="Garbe J."/>
        </authorList>
    </citation>
    <scope>NUCLEOTIDE SEQUENCE</scope>
    <source>
        <strain evidence="1">Duluth1</strain>
        <tissue evidence="1">Whole animal</tissue>
    </source>
</reference>
<name>A0A9D4FJI9_DREPO</name>
<sequence length="108" mass="12883">MISVTMLAMICIQDLRWWFSVRKIRKECIRIMKELREDFRTDCCCGRKVCTKLMAKLQFEKEQAVKDSHTCIICYNNEKTFAVDTMHAPFLRKLLLAHAYAREQMRCV</sequence>
<accession>A0A9D4FJI9</accession>
<reference evidence="1" key="1">
    <citation type="journal article" date="2019" name="bioRxiv">
        <title>The Genome of the Zebra Mussel, Dreissena polymorpha: A Resource for Invasive Species Research.</title>
        <authorList>
            <person name="McCartney M.A."/>
            <person name="Auch B."/>
            <person name="Kono T."/>
            <person name="Mallez S."/>
            <person name="Zhang Y."/>
            <person name="Obille A."/>
            <person name="Becker A."/>
            <person name="Abrahante J.E."/>
            <person name="Garbe J."/>
            <person name="Badalamenti J.P."/>
            <person name="Herman A."/>
            <person name="Mangelson H."/>
            <person name="Liachko I."/>
            <person name="Sullivan S."/>
            <person name="Sone E.D."/>
            <person name="Koren S."/>
            <person name="Silverstein K.A.T."/>
            <person name="Beckman K.B."/>
            <person name="Gohl D.M."/>
        </authorList>
    </citation>
    <scope>NUCLEOTIDE SEQUENCE</scope>
    <source>
        <strain evidence="1">Duluth1</strain>
        <tissue evidence="1">Whole animal</tissue>
    </source>
</reference>
<proteinExistence type="predicted"/>
<gene>
    <name evidence="1" type="ORF">DPMN_151450</name>
</gene>
<dbReference type="Proteomes" id="UP000828390">
    <property type="component" value="Unassembled WGS sequence"/>
</dbReference>
<dbReference type="AlphaFoldDB" id="A0A9D4FJI9"/>